<evidence type="ECO:0008006" key="4">
    <source>
        <dbReference type="Google" id="ProtNLM"/>
    </source>
</evidence>
<sequence>MNKLNILMKSILSISPQYNFRGIGPIRNFHITKVQCLYAPSALGVDSYLQTRKRIKEQFAQYTNTFRTKMNDFVQDPKHMIFTEDLKNMVHLAEPSDLDLVLDMVKKFNTQKTEFRFGSFIFGPVVMRMFYFLDAPTEAIKCFDDPANAGFFDQLVSYQILLDLLYNHEMFDEMYKIFEKVQERRVNMTKYPKYPVVLILAACYKQNTPGSYEYAKNLWRDMSSLGTAPLRRSCTFMGALALRHNEPEVALECLALQTPHYITVRNIKVTALAQMGRVDETLPILRGVLDVDRPDKTDRHTFFKETVDVVREAVKNSNNKDIEKEFETIAKALQDRNLIDDQTLDKLVTSEITISVKKAPPHGMPRMPYSQRRTKILS</sequence>
<organism evidence="2 3">
    <name type="scientific">Leptosia nina</name>
    <dbReference type="NCBI Taxonomy" id="320188"/>
    <lineage>
        <taxon>Eukaryota</taxon>
        <taxon>Metazoa</taxon>
        <taxon>Ecdysozoa</taxon>
        <taxon>Arthropoda</taxon>
        <taxon>Hexapoda</taxon>
        <taxon>Insecta</taxon>
        <taxon>Pterygota</taxon>
        <taxon>Neoptera</taxon>
        <taxon>Endopterygota</taxon>
        <taxon>Lepidoptera</taxon>
        <taxon>Glossata</taxon>
        <taxon>Ditrysia</taxon>
        <taxon>Papilionoidea</taxon>
        <taxon>Pieridae</taxon>
        <taxon>Pierinae</taxon>
        <taxon>Leptosia</taxon>
    </lineage>
</organism>
<dbReference type="GO" id="GO:0007005">
    <property type="term" value="P:mitochondrion organization"/>
    <property type="evidence" value="ECO:0007669"/>
    <property type="project" value="TreeGrafter"/>
</dbReference>
<dbReference type="PANTHER" id="PTHR14700">
    <property type="entry name" value="PENTATRICOPEPTIDE REPEAT-CONTAINING PROTEIN 2, MITOCHONDRIAL"/>
    <property type="match status" value="1"/>
</dbReference>
<dbReference type="EMBL" id="CAVLEF010000130">
    <property type="protein sequence ID" value="CAK1551443.1"/>
    <property type="molecule type" value="Genomic_DNA"/>
</dbReference>
<dbReference type="InterPro" id="IPR034629">
    <property type="entry name" value="PTCD2"/>
</dbReference>
<dbReference type="PANTHER" id="PTHR14700:SF0">
    <property type="entry name" value="PENTATRICOPEPTIDE REPEAT-CONTAINING PROTEIN 2, MITOCHONDRIAL"/>
    <property type="match status" value="1"/>
</dbReference>
<evidence type="ECO:0000313" key="2">
    <source>
        <dbReference type="EMBL" id="CAK1551443.1"/>
    </source>
</evidence>
<dbReference type="GO" id="GO:0003723">
    <property type="term" value="F:RNA binding"/>
    <property type="evidence" value="ECO:0007669"/>
    <property type="project" value="TreeGrafter"/>
</dbReference>
<dbReference type="Proteomes" id="UP001497472">
    <property type="component" value="Unassembled WGS sequence"/>
</dbReference>
<reference evidence="2 3" key="1">
    <citation type="submission" date="2023-11" db="EMBL/GenBank/DDBJ databases">
        <authorList>
            <person name="Okamura Y."/>
        </authorList>
    </citation>
    <scope>NUCLEOTIDE SEQUENCE [LARGE SCALE GENOMIC DNA]</scope>
</reference>
<gene>
    <name evidence="2" type="ORF">LNINA_LOCUS10577</name>
</gene>
<accession>A0AAV1JPN3</accession>
<evidence type="ECO:0000313" key="3">
    <source>
        <dbReference type="Proteomes" id="UP001497472"/>
    </source>
</evidence>
<proteinExistence type="predicted"/>
<dbReference type="GO" id="GO:0050684">
    <property type="term" value="P:regulation of mRNA processing"/>
    <property type="evidence" value="ECO:0007669"/>
    <property type="project" value="InterPro"/>
</dbReference>
<name>A0AAV1JPN3_9NEOP</name>
<evidence type="ECO:0000256" key="1">
    <source>
        <dbReference type="SAM" id="MobiDB-lite"/>
    </source>
</evidence>
<keyword evidence="3" id="KW-1185">Reference proteome</keyword>
<protein>
    <recommendedName>
        <fullName evidence="4">Pentatricopeptide repeat-containing protein 2, mitochondrial</fullName>
    </recommendedName>
</protein>
<comment type="caution">
    <text evidence="2">The sequence shown here is derived from an EMBL/GenBank/DDBJ whole genome shotgun (WGS) entry which is preliminary data.</text>
</comment>
<dbReference type="GO" id="GO:0005739">
    <property type="term" value="C:mitochondrion"/>
    <property type="evidence" value="ECO:0007669"/>
    <property type="project" value="InterPro"/>
</dbReference>
<dbReference type="InterPro" id="IPR011990">
    <property type="entry name" value="TPR-like_helical_dom_sf"/>
</dbReference>
<feature type="region of interest" description="Disordered" evidence="1">
    <location>
        <begin position="358"/>
        <end position="378"/>
    </location>
</feature>
<dbReference type="Gene3D" id="1.25.40.10">
    <property type="entry name" value="Tetratricopeptide repeat domain"/>
    <property type="match status" value="1"/>
</dbReference>
<dbReference type="AlphaFoldDB" id="A0AAV1JPN3"/>